<dbReference type="PANTHER" id="PTHR12697">
    <property type="entry name" value="PBS LYASE HEAT-LIKE PROTEIN"/>
    <property type="match status" value="1"/>
</dbReference>
<dbReference type="Gene3D" id="1.25.10.10">
    <property type="entry name" value="Leucine-rich Repeat Variant"/>
    <property type="match status" value="5"/>
</dbReference>
<dbReference type="EMBL" id="LGRX02033553">
    <property type="protein sequence ID" value="KAK3240775.1"/>
    <property type="molecule type" value="Genomic_DNA"/>
</dbReference>
<dbReference type="Pfam" id="PF13646">
    <property type="entry name" value="HEAT_2"/>
    <property type="match status" value="1"/>
</dbReference>
<evidence type="ECO:0000256" key="1">
    <source>
        <dbReference type="ARBA" id="ARBA00022737"/>
    </source>
</evidence>
<organism evidence="3 4">
    <name type="scientific">Cymbomonas tetramitiformis</name>
    <dbReference type="NCBI Taxonomy" id="36881"/>
    <lineage>
        <taxon>Eukaryota</taxon>
        <taxon>Viridiplantae</taxon>
        <taxon>Chlorophyta</taxon>
        <taxon>Pyramimonadophyceae</taxon>
        <taxon>Pyramimonadales</taxon>
        <taxon>Pyramimonadaceae</taxon>
        <taxon>Cymbomonas</taxon>
    </lineage>
</organism>
<dbReference type="InterPro" id="IPR004155">
    <property type="entry name" value="PBS_lyase_HEAT"/>
</dbReference>
<dbReference type="SMART" id="SM00567">
    <property type="entry name" value="EZ_HEAT"/>
    <property type="match status" value="5"/>
</dbReference>
<dbReference type="InterPro" id="IPR016024">
    <property type="entry name" value="ARM-type_fold"/>
</dbReference>
<sequence>MSDVEQGAKRSPGDNRPGIEQLGPELLERVLLKGGSEGLGGEDTANAACVSREWRATVGPHGAAVRALATPPWSLGFGGEGHSHLAALKVLSQARSSPAGVAAHERARIVAAKLEGGLAVVRGAALDALGLFGTASAPHLRQIVRCLSDEVPKVRVNAALVLGGLHCTRDGEDDQEDCYTAEESMLRSLERHVAAPHVGALAALLEDSQWSVRSAALRALRNLGQLALPYFRRVVARLRDDIEEVREEAWGFLEEATKDSPEGGCQVEVRESLREHSESVMACLGSSVTLRARRTALRVAKALSSALGTLAVHQARYVVDQMGDPSEDCRALATDTLQFLLGLEMQTEVQRTAQASAVHGGAELLRHDLWDVRLNALWVLGEAGEAAAGHVGEMAALLEDEDDDVRVGAEEMLGALGEVTVPQLQVVIHRLEHAEAHVRVAGLHALWNLGELAAPHALIIAARLHDADSRVRFAAASMLSDLNVAKQIAPEAMGCGIEAAEWMCHAQVHVRVAAVRRAYHDIGGPESYGDLCREIATHLDDAHWAVRWAALQWLAQLSRSAVSVAAEVVALLVDEELNVRIAAMEVLFTGSTMLHHLTPHMDAVMSRLVDQEALVRAEMLHYLLQSGSEGERLAAPYLQTIARMMADVDDGVRINAVLMLTRLAEHVAPYAVQVEARLMDAHWMVRGFAVTLLDKLRVLTPSQLTTLMAPRLKDEHEEVRRAALNVLAGLSKRHVLPLIQDVGDMLTDGAPQVRFAALTVLKGLGKRMQPCKKAVFDLAFLDTDDVVRGLAAELIGSLGTDALEFSRLVFVMTQKGPNPDCRKCSIKLLAKMTKSMHDAIRMRLQDEDEDVRREAETALGELRKTDSVAGAGLRHS</sequence>
<dbReference type="AlphaFoldDB" id="A0AAE0EVU1"/>
<feature type="region of interest" description="Disordered" evidence="2">
    <location>
        <begin position="1"/>
        <end position="21"/>
    </location>
</feature>
<feature type="compositionally biased region" description="Basic and acidic residues" evidence="2">
    <location>
        <begin position="1"/>
        <end position="13"/>
    </location>
</feature>
<name>A0AAE0EVU1_9CHLO</name>
<dbReference type="SUPFAM" id="SSF48371">
    <property type="entry name" value="ARM repeat"/>
    <property type="match status" value="1"/>
</dbReference>
<dbReference type="InterPro" id="IPR011989">
    <property type="entry name" value="ARM-like"/>
</dbReference>
<gene>
    <name evidence="3" type="ORF">CYMTET_49405</name>
</gene>
<dbReference type="Pfam" id="PF02985">
    <property type="entry name" value="HEAT"/>
    <property type="match status" value="1"/>
</dbReference>
<evidence type="ECO:0000313" key="3">
    <source>
        <dbReference type="EMBL" id="KAK3240775.1"/>
    </source>
</evidence>
<keyword evidence="1" id="KW-0677">Repeat</keyword>
<keyword evidence="4" id="KW-1185">Reference proteome</keyword>
<reference evidence="3 4" key="1">
    <citation type="journal article" date="2015" name="Genome Biol. Evol.">
        <title>Comparative Genomics of a Bacterivorous Green Alga Reveals Evolutionary Causalities and Consequences of Phago-Mixotrophic Mode of Nutrition.</title>
        <authorList>
            <person name="Burns J.A."/>
            <person name="Paasch A."/>
            <person name="Narechania A."/>
            <person name="Kim E."/>
        </authorList>
    </citation>
    <scope>NUCLEOTIDE SEQUENCE [LARGE SCALE GENOMIC DNA]</scope>
    <source>
        <strain evidence="3 4">PLY_AMNH</strain>
    </source>
</reference>
<accession>A0AAE0EVU1</accession>
<evidence type="ECO:0000256" key="2">
    <source>
        <dbReference type="SAM" id="MobiDB-lite"/>
    </source>
</evidence>
<evidence type="ECO:0000313" key="4">
    <source>
        <dbReference type="Proteomes" id="UP001190700"/>
    </source>
</evidence>
<dbReference type="InterPro" id="IPR000357">
    <property type="entry name" value="HEAT"/>
</dbReference>
<comment type="caution">
    <text evidence="3">The sequence shown here is derived from an EMBL/GenBank/DDBJ whole genome shotgun (WGS) entry which is preliminary data.</text>
</comment>
<dbReference type="PANTHER" id="PTHR12697:SF5">
    <property type="entry name" value="DEOXYHYPUSINE HYDROXYLASE"/>
    <property type="match status" value="1"/>
</dbReference>
<dbReference type="GO" id="GO:0016491">
    <property type="term" value="F:oxidoreductase activity"/>
    <property type="evidence" value="ECO:0007669"/>
    <property type="project" value="TreeGrafter"/>
</dbReference>
<protein>
    <submittedName>
        <fullName evidence="3">Uncharacterized protein</fullName>
    </submittedName>
</protein>
<proteinExistence type="predicted"/>
<dbReference type="Proteomes" id="UP001190700">
    <property type="component" value="Unassembled WGS sequence"/>
</dbReference>